<sequence length="709" mass="79585">MEPKASCKPLLGEKSQTCPLRGDWISFQVVDETGSGKPYAGLAYVLLDSARQEYPGVLDGNGSAKVFNHYQGPVVLTLNTPYSGTDEYYKALSQRKKYPLPITQFQVNAEQTRFVRKDGLRVENNPAKVGADQFFHVEVQDLVKKSAHLPPGSKRKYPPNFNLLKTLGDIGFGPEESGLFGVALLPNKHTVLEVRPLRAFRPMLSKDKEFSALNLYQLSLFASLSYANFGQEPPEQPTDTIKFPLDPSVGNLFGSELASFREAWKVNAAQTTPYYPLYEDVPYSKRFEILPFDPTLYDQNKPGLGLAQEHPAKWHFFDDSEIEGGTNTQAFITHHDEVILISVRGTLELVDFVRDTDAEQVPFEEGVGKTHQGFYEAYKAMSNFVQVYLEQFYTGQKVIICGHSLGGAIATLLAEALRRNSNAYDILLYTYGSPRAGDADFVNGAAGLAHHRMANNNDPIPSVPAPWMNTRKSIWVPGVIISFITAPLGALIFAIGLSRTGGAPYEHHGNLHHFMPVHFKGREQSAVLWDPGCDSIEEAACTKAIKKFGDMPDRDAFVLQLFQMGDHFMVPSYIPYAWATLRRCQQTQESGTTVVTKTEYDQIYYQLQEMQDRLKSKESELRFASQSDRRQSQQEANLLRAEIGRLDTSRQRIHTMSFLKLTPEDVYGSATQAPEHKINVDRWMAKKENKVEVQLAMIPDVRSSDLRTA</sequence>
<gene>
    <name evidence="4" type="ORF">VD17_18800</name>
</gene>
<keyword evidence="2" id="KW-1133">Transmembrane helix</keyword>
<feature type="domain" description="Fungal lipase-type" evidence="3">
    <location>
        <begin position="341"/>
        <end position="465"/>
    </location>
</feature>
<feature type="transmembrane region" description="Helical" evidence="2">
    <location>
        <begin position="474"/>
        <end position="497"/>
    </location>
</feature>
<dbReference type="PANTHER" id="PTHR45856">
    <property type="entry name" value="ALPHA/BETA-HYDROLASES SUPERFAMILY PROTEIN"/>
    <property type="match status" value="1"/>
</dbReference>
<evidence type="ECO:0000256" key="2">
    <source>
        <dbReference type="SAM" id="Phobius"/>
    </source>
</evidence>
<dbReference type="OrthoDB" id="5562330at2"/>
<evidence type="ECO:0000256" key="1">
    <source>
        <dbReference type="SAM" id="Coils"/>
    </source>
</evidence>
<dbReference type="InterPro" id="IPR051218">
    <property type="entry name" value="Sec_MonoDiacylglyc_Lipase"/>
</dbReference>
<dbReference type="InterPro" id="IPR029058">
    <property type="entry name" value="AB_hydrolase_fold"/>
</dbReference>
<proteinExistence type="predicted"/>
<keyword evidence="2" id="KW-0472">Membrane</keyword>
<dbReference type="Proteomes" id="UP000033400">
    <property type="component" value="Unassembled WGS sequence"/>
</dbReference>
<evidence type="ECO:0000259" key="3">
    <source>
        <dbReference type="Pfam" id="PF01764"/>
    </source>
</evidence>
<comment type="caution">
    <text evidence="4">The sequence shown here is derived from an EMBL/GenBank/DDBJ whole genome shotgun (WGS) entry which is preliminary data.</text>
</comment>
<dbReference type="PANTHER" id="PTHR45856:SF24">
    <property type="entry name" value="FUNGAL LIPASE-LIKE DOMAIN-CONTAINING PROTEIN"/>
    <property type="match status" value="1"/>
</dbReference>
<name>A0A0F4V8G7_PSEFL</name>
<dbReference type="Pfam" id="PF01764">
    <property type="entry name" value="Lipase_3"/>
    <property type="match status" value="1"/>
</dbReference>
<dbReference type="RefSeq" id="WP_046055103.1">
    <property type="nucleotide sequence ID" value="NZ_LACH01000041.1"/>
</dbReference>
<dbReference type="InterPro" id="IPR002921">
    <property type="entry name" value="Fungal_lipase-type"/>
</dbReference>
<dbReference type="EMBL" id="LACH01000041">
    <property type="protein sequence ID" value="KJZ64247.1"/>
    <property type="molecule type" value="Genomic_DNA"/>
</dbReference>
<accession>A0A0F4V8G7</accession>
<protein>
    <submittedName>
        <fullName evidence="4">Lipase</fullName>
    </submittedName>
</protein>
<dbReference type="GO" id="GO:0006629">
    <property type="term" value="P:lipid metabolic process"/>
    <property type="evidence" value="ECO:0007669"/>
    <property type="project" value="InterPro"/>
</dbReference>
<dbReference type="AlphaFoldDB" id="A0A0F4V8G7"/>
<organism evidence="4 5">
    <name type="scientific">Pseudomonas fluorescens</name>
    <dbReference type="NCBI Taxonomy" id="294"/>
    <lineage>
        <taxon>Bacteria</taxon>
        <taxon>Pseudomonadati</taxon>
        <taxon>Pseudomonadota</taxon>
        <taxon>Gammaproteobacteria</taxon>
        <taxon>Pseudomonadales</taxon>
        <taxon>Pseudomonadaceae</taxon>
        <taxon>Pseudomonas</taxon>
    </lineage>
</organism>
<dbReference type="PATRIC" id="fig|294.133.peg.3497"/>
<dbReference type="SUPFAM" id="SSF53474">
    <property type="entry name" value="alpha/beta-Hydrolases"/>
    <property type="match status" value="1"/>
</dbReference>
<keyword evidence="1" id="KW-0175">Coiled coil</keyword>
<dbReference type="CDD" id="cd00519">
    <property type="entry name" value="Lipase_3"/>
    <property type="match status" value="1"/>
</dbReference>
<feature type="coiled-coil region" evidence="1">
    <location>
        <begin position="600"/>
        <end position="627"/>
    </location>
</feature>
<evidence type="ECO:0000313" key="5">
    <source>
        <dbReference type="Proteomes" id="UP000033400"/>
    </source>
</evidence>
<evidence type="ECO:0000313" key="4">
    <source>
        <dbReference type="EMBL" id="KJZ64247.1"/>
    </source>
</evidence>
<keyword evidence="2" id="KW-0812">Transmembrane</keyword>
<reference evidence="4 5" key="1">
    <citation type="submission" date="2015-03" db="EMBL/GenBank/DDBJ databases">
        <title>Comparative genomics of Pseudomonas insights into diversity of traits involved in vanlence and defense.</title>
        <authorList>
            <person name="Qin Y."/>
        </authorList>
    </citation>
    <scope>NUCLEOTIDE SEQUENCE [LARGE SCALE GENOMIC DNA]</scope>
    <source>
        <strain evidence="4 5">H24</strain>
    </source>
</reference>
<dbReference type="Gene3D" id="3.40.50.1820">
    <property type="entry name" value="alpha/beta hydrolase"/>
    <property type="match status" value="1"/>
</dbReference>